<evidence type="ECO:0000256" key="1">
    <source>
        <dbReference type="ARBA" id="ARBA00004328"/>
    </source>
</evidence>
<dbReference type="SUPFAM" id="SSF51126">
    <property type="entry name" value="Pectin lyase-like"/>
    <property type="match status" value="1"/>
</dbReference>
<accession>A0A8S5S505</accession>
<dbReference type="GO" id="GO:0044423">
    <property type="term" value="C:virion component"/>
    <property type="evidence" value="ECO:0007669"/>
    <property type="project" value="UniProtKB-KW"/>
</dbReference>
<evidence type="ECO:0000313" key="3">
    <source>
        <dbReference type="EMBL" id="DAF46117.1"/>
    </source>
</evidence>
<protein>
    <submittedName>
        <fullName evidence="3">Pectate lyase</fullName>
    </submittedName>
</protein>
<dbReference type="InterPro" id="IPR012334">
    <property type="entry name" value="Pectin_lyas_fold"/>
</dbReference>
<dbReference type="GO" id="GO:0019058">
    <property type="term" value="P:viral life cycle"/>
    <property type="evidence" value="ECO:0007669"/>
    <property type="project" value="UniProtKB-ARBA"/>
</dbReference>
<dbReference type="Gene3D" id="2.160.20.10">
    <property type="entry name" value="Single-stranded right-handed beta-helix, Pectin lyase-like"/>
    <property type="match status" value="1"/>
</dbReference>
<evidence type="ECO:0000256" key="2">
    <source>
        <dbReference type="ARBA" id="ARBA00022844"/>
    </source>
</evidence>
<organism evidence="3">
    <name type="scientific">Podoviridae sp. ctEmK1</name>
    <dbReference type="NCBI Taxonomy" id="2827727"/>
    <lineage>
        <taxon>Viruses</taxon>
        <taxon>Duplodnaviria</taxon>
        <taxon>Heunggongvirae</taxon>
        <taxon>Uroviricota</taxon>
        <taxon>Caudoviricetes</taxon>
    </lineage>
</organism>
<dbReference type="GO" id="GO:0016829">
    <property type="term" value="F:lyase activity"/>
    <property type="evidence" value="ECO:0007669"/>
    <property type="project" value="UniProtKB-KW"/>
</dbReference>
<comment type="subcellular location">
    <subcellularLocation>
        <location evidence="1">Virion</location>
    </subcellularLocation>
</comment>
<sequence length="625" mass="69802">MARQTYADNVDANGKVFKTVGDNIRMGARAGELLNFQEITDKIGSLEPEISALQADVMENERAIKKNSDDIGLLKEDKVDKPSTNDDGKIPRAKKGNVEWVEVGQPTDEQTNNAVTSWLNEHPEATTTVQNGSLTMEKFANTERLKLFDYYTPEDFGAIGDGKHDDTTAIQTMFDSAPKGAIFRFLKKNYAISDSITVKNPCTIIGEGANRYPFYENINNPGSVLSFLPGTIEKTMLTLKSAVTIQGMAFFGNSTTWSGEVTDMSIKDGNSCSWVTINYTGNNGIYCDAKGSDIINCSFFNFSGYGVFTGTMTGIHSSRFYYNNVGVVARDDGQIIDCEFGCEKYDIRDNHEEFFQDLPKSGCCNFQITHCRFDECEINHIHFGAAKHIMMVSCWGDQCGEAGLWLQTVSACYFQFCFERCGQKLRGEELDKLENQENCIKGCMIALTGYIRSCEFHVQSEQGSAKQYPVHTTDNELYHPSTIVAVYDLKNGTSGVPFESVMFISGYFDGNKKITLGNKMGYDFYLPKQIMYVPVTKSIAERRATGLNGVIVIEGVSINVRLAQQNTENLISGQISRNGWVSEFVDHTTTLAPLVGDMWKKGNTVYRYNGGENYNMNDWDKLYEL</sequence>
<dbReference type="EMBL" id="BK032531">
    <property type="protein sequence ID" value="DAF46117.1"/>
    <property type="molecule type" value="Genomic_DNA"/>
</dbReference>
<keyword evidence="2" id="KW-0946">Virion</keyword>
<keyword evidence="3" id="KW-0456">Lyase</keyword>
<name>A0A8S5S505_9CAUD</name>
<proteinExistence type="predicted"/>
<reference evidence="3" key="1">
    <citation type="journal article" date="2021" name="Proc. Natl. Acad. Sci. U.S.A.">
        <title>A Catalog of Tens of Thousands of Viruses from Human Metagenomes Reveals Hidden Associations with Chronic Diseases.</title>
        <authorList>
            <person name="Tisza M.J."/>
            <person name="Buck C.B."/>
        </authorList>
    </citation>
    <scope>NUCLEOTIDE SEQUENCE</scope>
    <source>
        <strain evidence="3">CtEmK1</strain>
    </source>
</reference>
<dbReference type="InterPro" id="IPR011050">
    <property type="entry name" value="Pectin_lyase_fold/virulence"/>
</dbReference>
<dbReference type="GO" id="GO:0051701">
    <property type="term" value="P:biological process involved in interaction with host"/>
    <property type="evidence" value="ECO:0007669"/>
    <property type="project" value="UniProtKB-ARBA"/>
</dbReference>